<dbReference type="GO" id="GO:0008168">
    <property type="term" value="F:methyltransferase activity"/>
    <property type="evidence" value="ECO:0007669"/>
    <property type="project" value="UniProtKB-KW"/>
</dbReference>
<dbReference type="Gene3D" id="3.40.50.150">
    <property type="entry name" value="Vaccinia Virus protein VP39"/>
    <property type="match status" value="1"/>
</dbReference>
<dbReference type="HAMAP" id="MF_00074">
    <property type="entry name" value="16SrRNA_methyltr_G"/>
    <property type="match status" value="1"/>
</dbReference>
<comment type="subcellular location">
    <subcellularLocation>
        <location evidence="6">Cytoplasm</location>
    </subcellularLocation>
</comment>
<keyword evidence="5 6" id="KW-0949">S-adenosyl-L-methionine</keyword>
<keyword evidence="1 6" id="KW-0963">Cytoplasm</keyword>
<feature type="binding site" evidence="6">
    <location>
        <position position="134"/>
    </location>
    <ligand>
        <name>S-adenosyl-L-methionine</name>
        <dbReference type="ChEBI" id="CHEBI:59789"/>
    </ligand>
</feature>
<proteinExistence type="inferred from homology"/>
<reference evidence="7 8" key="1">
    <citation type="submission" date="2022-04" db="EMBL/GenBank/DDBJ databases">
        <title>Roseobacter sp. WL0113 is a bacterium isolated from neritic sediment.</title>
        <authorList>
            <person name="Wang L."/>
            <person name="He W."/>
            <person name="Zhang D.-F."/>
        </authorList>
    </citation>
    <scope>NUCLEOTIDE SEQUENCE [LARGE SCALE GENOMIC DNA]</scope>
    <source>
        <strain evidence="7 8">WL0113</strain>
    </source>
</reference>
<evidence type="ECO:0000256" key="5">
    <source>
        <dbReference type="ARBA" id="ARBA00022691"/>
    </source>
</evidence>
<name>A0ABT3B9Y6_9RHOB</name>
<comment type="caution">
    <text evidence="7">The sequence shown here is derived from an EMBL/GenBank/DDBJ whole genome shotgun (WGS) entry which is preliminary data.</text>
</comment>
<keyword evidence="2 6" id="KW-0698">rRNA processing</keyword>
<gene>
    <name evidence="6 7" type="primary">rsmG</name>
    <name evidence="7" type="ORF">MUB52_01105</name>
</gene>
<dbReference type="EMBL" id="JALIEB010000001">
    <property type="protein sequence ID" value="MCV3270014.1"/>
    <property type="molecule type" value="Genomic_DNA"/>
</dbReference>
<dbReference type="RefSeq" id="WP_263842336.1">
    <property type="nucleotide sequence ID" value="NZ_JALIEB010000001.1"/>
</dbReference>
<dbReference type="InterPro" id="IPR029063">
    <property type="entry name" value="SAM-dependent_MTases_sf"/>
</dbReference>
<feature type="binding site" evidence="6">
    <location>
        <position position="71"/>
    </location>
    <ligand>
        <name>S-adenosyl-L-methionine</name>
        <dbReference type="ChEBI" id="CHEBI:59789"/>
    </ligand>
</feature>
<evidence type="ECO:0000256" key="1">
    <source>
        <dbReference type="ARBA" id="ARBA00022490"/>
    </source>
</evidence>
<dbReference type="PIRSF" id="PIRSF003078">
    <property type="entry name" value="GidB"/>
    <property type="match status" value="1"/>
</dbReference>
<comment type="similarity">
    <text evidence="6">Belongs to the methyltransferase superfamily. RNA methyltransferase RsmG family.</text>
</comment>
<comment type="catalytic activity">
    <reaction evidence="6">
        <text>guanosine(527) in 16S rRNA + S-adenosyl-L-methionine = N(7)-methylguanosine(527) in 16S rRNA + S-adenosyl-L-homocysteine</text>
        <dbReference type="Rhea" id="RHEA:42732"/>
        <dbReference type="Rhea" id="RHEA-COMP:10209"/>
        <dbReference type="Rhea" id="RHEA-COMP:10210"/>
        <dbReference type="ChEBI" id="CHEBI:57856"/>
        <dbReference type="ChEBI" id="CHEBI:59789"/>
        <dbReference type="ChEBI" id="CHEBI:74269"/>
        <dbReference type="ChEBI" id="CHEBI:74480"/>
        <dbReference type="EC" id="2.1.1.170"/>
    </reaction>
</comment>
<accession>A0ABT3B9Y6</accession>
<organism evidence="7 8">
    <name type="scientific">Roseobacter sinensis</name>
    <dbReference type="NCBI Taxonomy" id="2931391"/>
    <lineage>
        <taxon>Bacteria</taxon>
        <taxon>Pseudomonadati</taxon>
        <taxon>Pseudomonadota</taxon>
        <taxon>Alphaproteobacteria</taxon>
        <taxon>Rhodobacterales</taxon>
        <taxon>Roseobacteraceae</taxon>
        <taxon>Roseobacter</taxon>
    </lineage>
</organism>
<dbReference type="PANTHER" id="PTHR31760:SF0">
    <property type="entry name" value="S-ADENOSYL-L-METHIONINE-DEPENDENT METHYLTRANSFERASES SUPERFAMILY PROTEIN"/>
    <property type="match status" value="1"/>
</dbReference>
<dbReference type="EC" id="2.1.1.170" evidence="6"/>
<sequence length="201" mass="22563">MTVQTSDVSRETLERLGRYHDLLLKWSSRINLISKSSTFDVWNRHIWDSAQVYRLADSKMRWADLGSGGGLPGVVLAILTKENAPDTTFTLVESDVRKATFLRTVIRELDLNATVIVSRIEAATPLDAQVLTARALADLSDLLSFAQRHLSPDGQALFLKGETWEKEVETARESWSFELAAHKSKTNPNAAILEVREIERV</sequence>
<evidence type="ECO:0000313" key="7">
    <source>
        <dbReference type="EMBL" id="MCV3270014.1"/>
    </source>
</evidence>
<evidence type="ECO:0000256" key="3">
    <source>
        <dbReference type="ARBA" id="ARBA00022603"/>
    </source>
</evidence>
<dbReference type="NCBIfam" id="TIGR00138">
    <property type="entry name" value="rsmG_gidB"/>
    <property type="match status" value="1"/>
</dbReference>
<dbReference type="SUPFAM" id="SSF53335">
    <property type="entry name" value="S-adenosyl-L-methionine-dependent methyltransferases"/>
    <property type="match status" value="1"/>
</dbReference>
<feature type="binding site" evidence="6">
    <location>
        <begin position="120"/>
        <end position="121"/>
    </location>
    <ligand>
        <name>S-adenosyl-L-methionine</name>
        <dbReference type="ChEBI" id="CHEBI:59789"/>
    </ligand>
</feature>
<protein>
    <recommendedName>
        <fullName evidence="6">Ribosomal RNA small subunit methyltransferase G</fullName>
        <ecNumber evidence="6">2.1.1.170</ecNumber>
    </recommendedName>
    <alternativeName>
        <fullName evidence="6">16S rRNA 7-methylguanosine methyltransferase</fullName>
        <shortName evidence="6">16S rRNA m7G methyltransferase</shortName>
    </alternativeName>
</protein>
<keyword evidence="4 6" id="KW-0808">Transferase</keyword>
<evidence type="ECO:0000256" key="4">
    <source>
        <dbReference type="ARBA" id="ARBA00022679"/>
    </source>
</evidence>
<dbReference type="Proteomes" id="UP001208690">
    <property type="component" value="Unassembled WGS sequence"/>
</dbReference>
<dbReference type="InterPro" id="IPR003682">
    <property type="entry name" value="rRNA_ssu_MeTfrase_G"/>
</dbReference>
<keyword evidence="8" id="KW-1185">Reference proteome</keyword>
<evidence type="ECO:0000256" key="6">
    <source>
        <dbReference type="HAMAP-Rule" id="MF_00074"/>
    </source>
</evidence>
<comment type="caution">
    <text evidence="6">Lacks conserved residue(s) required for the propagation of feature annotation.</text>
</comment>
<feature type="binding site" evidence="6">
    <location>
        <position position="66"/>
    </location>
    <ligand>
        <name>S-adenosyl-L-methionine</name>
        <dbReference type="ChEBI" id="CHEBI:59789"/>
    </ligand>
</feature>
<dbReference type="Pfam" id="PF02527">
    <property type="entry name" value="GidB"/>
    <property type="match status" value="1"/>
</dbReference>
<dbReference type="GO" id="GO:0032259">
    <property type="term" value="P:methylation"/>
    <property type="evidence" value="ECO:0007669"/>
    <property type="project" value="UniProtKB-KW"/>
</dbReference>
<evidence type="ECO:0000313" key="8">
    <source>
        <dbReference type="Proteomes" id="UP001208690"/>
    </source>
</evidence>
<dbReference type="PANTHER" id="PTHR31760">
    <property type="entry name" value="S-ADENOSYL-L-METHIONINE-DEPENDENT METHYLTRANSFERASES SUPERFAMILY PROTEIN"/>
    <property type="match status" value="1"/>
</dbReference>
<comment type="function">
    <text evidence="6">Specifically methylates the N7 position of guanine in position 527 of 16S rRNA.</text>
</comment>
<evidence type="ECO:0000256" key="2">
    <source>
        <dbReference type="ARBA" id="ARBA00022552"/>
    </source>
</evidence>
<keyword evidence="3 6" id="KW-0489">Methyltransferase</keyword>